<dbReference type="InterPro" id="IPR001296">
    <property type="entry name" value="Glyco_trans_1"/>
</dbReference>
<dbReference type="EMBL" id="JSVC01000013">
    <property type="protein sequence ID" value="KIC94313.1"/>
    <property type="molecule type" value="Genomic_DNA"/>
</dbReference>
<dbReference type="Pfam" id="PF00534">
    <property type="entry name" value="Glycos_transf_1"/>
    <property type="match status" value="1"/>
</dbReference>
<name>A0A0C1LG40_9BACT</name>
<protein>
    <recommendedName>
        <fullName evidence="1">Glycosyl transferase family 1 domain-containing protein</fullName>
    </recommendedName>
</protein>
<keyword evidence="3" id="KW-1185">Reference proteome</keyword>
<dbReference type="RefSeq" id="WP_039140069.1">
    <property type="nucleotide sequence ID" value="NZ_JSVC01000013.1"/>
</dbReference>
<comment type="caution">
    <text evidence="2">The sequence shown here is derived from an EMBL/GenBank/DDBJ whole genome shotgun (WGS) entry which is preliminary data.</text>
</comment>
<dbReference type="Proteomes" id="UP000031408">
    <property type="component" value="Unassembled WGS sequence"/>
</dbReference>
<organism evidence="2 3">
    <name type="scientific">Flavihumibacter solisilvae</name>
    <dbReference type="NCBI Taxonomy" id="1349421"/>
    <lineage>
        <taxon>Bacteria</taxon>
        <taxon>Pseudomonadati</taxon>
        <taxon>Bacteroidota</taxon>
        <taxon>Chitinophagia</taxon>
        <taxon>Chitinophagales</taxon>
        <taxon>Chitinophagaceae</taxon>
        <taxon>Flavihumibacter</taxon>
    </lineage>
</organism>
<sequence>MDKKGMWIGPHYESRGGVASVIKTYHENGFFDDSNILFIPTVEDGDKWTKFTRFLQAITIFIRNIRHAKFVHIHVSSDASFFRKFIFMTVARMRGMSIIVHLHSSSFPSFYQRSGSIGKKMIRSFFRNSSRILVLSDEMKTFVHSLDPVLDPVIFPNPVNYSGQSLNGHTPHAPYLLFLGRINPQKGLVELLEAFKRVSLDYPTWKLVIGGSGEESFLDNEIRKRGIEANVIRKGWVSGNEKDNLIREAAMLVLPSYGEGQSIAILEAMAAGLPVIATSVGGNTFIIDHMKSGILVPMGDTVALENAIRKLIEDPGLGRKIAAEAQEKIAAQFKYEKVREQLLHIYHEK</sequence>
<feature type="domain" description="Glycosyl transferase family 1" evidence="1">
    <location>
        <begin position="173"/>
        <end position="327"/>
    </location>
</feature>
<dbReference type="Gene3D" id="3.40.50.2000">
    <property type="entry name" value="Glycogen Phosphorylase B"/>
    <property type="match status" value="2"/>
</dbReference>
<dbReference type="SUPFAM" id="SSF53756">
    <property type="entry name" value="UDP-Glycosyltransferase/glycogen phosphorylase"/>
    <property type="match status" value="1"/>
</dbReference>
<accession>A0A0C1LG40</accession>
<evidence type="ECO:0000259" key="1">
    <source>
        <dbReference type="Pfam" id="PF00534"/>
    </source>
</evidence>
<dbReference type="PANTHER" id="PTHR12526">
    <property type="entry name" value="GLYCOSYLTRANSFERASE"/>
    <property type="match status" value="1"/>
</dbReference>
<dbReference type="CDD" id="cd03801">
    <property type="entry name" value="GT4_PimA-like"/>
    <property type="match status" value="1"/>
</dbReference>
<evidence type="ECO:0000313" key="3">
    <source>
        <dbReference type="Proteomes" id="UP000031408"/>
    </source>
</evidence>
<dbReference type="OrthoDB" id="7560678at2"/>
<proteinExistence type="predicted"/>
<reference evidence="2 3" key="1">
    <citation type="submission" date="2014-11" db="EMBL/GenBank/DDBJ databases">
        <title>Genome sequence of Flavihumibacter solisilvae 3-3.</title>
        <authorList>
            <person name="Zhou G."/>
            <person name="Li M."/>
            <person name="Wang G."/>
        </authorList>
    </citation>
    <scope>NUCLEOTIDE SEQUENCE [LARGE SCALE GENOMIC DNA]</scope>
    <source>
        <strain evidence="2 3">3-3</strain>
    </source>
</reference>
<dbReference type="STRING" id="1349421.OI18_11800"/>
<gene>
    <name evidence="2" type="ORF">OI18_11800</name>
</gene>
<dbReference type="AlphaFoldDB" id="A0A0C1LG40"/>
<dbReference type="GO" id="GO:0016757">
    <property type="term" value="F:glycosyltransferase activity"/>
    <property type="evidence" value="ECO:0007669"/>
    <property type="project" value="InterPro"/>
</dbReference>
<evidence type="ECO:0000313" key="2">
    <source>
        <dbReference type="EMBL" id="KIC94313.1"/>
    </source>
</evidence>